<dbReference type="Proteomes" id="UP000829398">
    <property type="component" value="Chromosome 5"/>
</dbReference>
<name>A0ACB8KFD8_CITSI</name>
<keyword evidence="2" id="KW-1185">Reference proteome</keyword>
<organism evidence="1 2">
    <name type="scientific">Citrus sinensis</name>
    <name type="common">Sweet orange</name>
    <name type="synonym">Citrus aurantium var. sinensis</name>
    <dbReference type="NCBI Taxonomy" id="2711"/>
    <lineage>
        <taxon>Eukaryota</taxon>
        <taxon>Viridiplantae</taxon>
        <taxon>Streptophyta</taxon>
        <taxon>Embryophyta</taxon>
        <taxon>Tracheophyta</taxon>
        <taxon>Spermatophyta</taxon>
        <taxon>Magnoliopsida</taxon>
        <taxon>eudicotyledons</taxon>
        <taxon>Gunneridae</taxon>
        <taxon>Pentapetalae</taxon>
        <taxon>rosids</taxon>
        <taxon>malvids</taxon>
        <taxon>Sapindales</taxon>
        <taxon>Rutaceae</taxon>
        <taxon>Aurantioideae</taxon>
        <taxon>Citrus</taxon>
    </lineage>
</organism>
<reference evidence="2" key="1">
    <citation type="journal article" date="2023" name="Hortic. Res.">
        <title>A chromosome-level phased genome enabling allele-level studies in sweet orange: a case study on citrus Huanglongbing tolerance.</title>
        <authorList>
            <person name="Wu B."/>
            <person name="Yu Q."/>
            <person name="Deng Z."/>
            <person name="Duan Y."/>
            <person name="Luo F."/>
            <person name="Gmitter F. Jr."/>
        </authorList>
    </citation>
    <scope>NUCLEOTIDE SEQUENCE [LARGE SCALE GENOMIC DNA]</scope>
    <source>
        <strain evidence="2">cv. Valencia</strain>
    </source>
</reference>
<sequence length="1708" mass="194529">MAVEFCQGVFSSIISEGTKALFEPIMRQISYVFKYQSYIEELKDQVKELGGINEMVQQHVYHATRQGEEIYQRVKDWRSRVESTEGVAKSIIDEEDGAKKSCFKGLCPNLLSRYKLSKRAAKAAKDAANLMEKGDKLKSDVSYDPPPESESPRGGKDNEAFDSRKKVLQDVMEALKDDKLNIIGVYGMGGVGKTTLVRQVRKQVMEDKLFDKVVMAELTHESDNQQIQNKLASDLGIKFELNENIFDRANRLRRVLKKEKRVLIILDNIWTRLELDAVGIPSGDVAEKDRKDDQRRCTIILTSRKQDLLSIDMNSQKNFPIDALPRKEALQLFEKIVGDSTKISAFQSIANEIVERCGGLPVALSTVANALKTKERYFWQDALNQLRRSDAREIHGMQANVYTSIKLSYEFLESEEAKSLFRLCGLYSEGNVIPVSDLLRHGVGWGLFENVYTLEEARSRVHRLIDNLKSSCLLLDGDAKDEVKMHDVIHVVAVSIAAEKRMFNIPNVADVEKKMEETIQKGPIAISLPYRDIQELPERLGCPNLQLFLLYTEGNGPMQVSDLFFEGTEELKVLDFTGIHFSSLLSSLGRLINLQTLCLDWCQQEDVAAIGQLKKLEILSFRYSDIKQLPLEIGQLTRLQLLDLSNCRSLVVIAPNVISKFSRLEELYMGDSFSQWDKVEGGSNASLAELKGLSKLTTLEIHVRDAEILPQDLVSVELQRYKISEEIHLNELKGVQNVVHELDDGEGFPRLKHLWVESCSEILHIVGSVGRVHCTVFPLLESLSLSYLNNLETICDSQLTEDQSFSNLRIIEVEACHKLKHLFSFSMAKNLLRLQKVEVALCGDLEMIFGPDREKPTTSLGFNEIIADDDTAPKVILPRLEELNLRDLRNMKKLWADHNQGMYCCQNLTKLYVSSCHRMKYLFSYSMVNSLLQLQHLEIRSCESMEGVVDTTGWSEREEGKLIELKVFPKLHSLKLHFLPELTSFANTGHIHSDLVVEFPSLLNLEISWCNRPDREKPTTSLGFNEIIADDDTAPKVILPSLEELNLWDLRNMKKLWADHNQGMYCCQNLTKLYVGNCNRLMQLQHLEIRLCDSMEGVVDTTGWSERDEGKLIELKVFPKLHSLQLEALYELTSFANTGHIHSDLVVEFPSLLKLEIQSCSNMLRFISTSSPEDTIHSEMQPPPLFDEKVRLPSLEVGIPSSLVNLKVSDCKELEEIVGHVGEEAKENRIAFSELKVLILDDLRRLTSFCLENYTLEFPSLERVSMIRCPNMKTFSQGILSIPKPCKVQVTEKEGGELHHWEGNKLNSTIQKCYEEMIGFRDMEFLQFSHFPRLKEISHGQALPVSFFNNLRHLVVDDCTNMSSAIPANLLRCLNNLEWLEVRNCDSLEEVLHLEVLNADKEHIGPLFPKLFELRLIDLPKLKRFCNFTGNIIEMLELENLTIENCPDMETFISNSLVHVTTDNKKPQKLTSEENFLLAHQVQPLFDEKVAFPQLMKLKLSGLHKVQHLWKENAKSNKVFANLKSPEIFECSKLQKLVPASWHLENLATLEVSKCHGLINLLTLSTSESLVTLQRMKIADCKMIEQIIQLQVGEEAKGCVVFEELEYLGLDCLPSLTSFCSGNYALEFPSLKPVVVRQCPKMKIFSQGVLDTPMLNKVNVTEEEKDDDEEDDDEEDDDDDEDDDDEGCWEGNLNDTIKKLFNEMVSIN</sequence>
<evidence type="ECO:0000313" key="2">
    <source>
        <dbReference type="Proteomes" id="UP000829398"/>
    </source>
</evidence>
<comment type="caution">
    <text evidence="1">The sequence shown here is derived from an EMBL/GenBank/DDBJ whole genome shotgun (WGS) entry which is preliminary data.</text>
</comment>
<protein>
    <submittedName>
        <fullName evidence="1">Disease resistance protein</fullName>
    </submittedName>
</protein>
<accession>A0ACB8KFD8</accession>
<gene>
    <name evidence="1" type="ORF">KPL71_014947</name>
</gene>
<proteinExistence type="predicted"/>
<dbReference type="EMBL" id="CM039174">
    <property type="protein sequence ID" value="KAH9753054.1"/>
    <property type="molecule type" value="Genomic_DNA"/>
</dbReference>
<evidence type="ECO:0000313" key="1">
    <source>
        <dbReference type="EMBL" id="KAH9753054.1"/>
    </source>
</evidence>